<feature type="transmembrane region" description="Helical" evidence="6">
    <location>
        <begin position="319"/>
        <end position="340"/>
    </location>
</feature>
<evidence type="ECO:0000256" key="6">
    <source>
        <dbReference type="SAM" id="Phobius"/>
    </source>
</evidence>
<feature type="domain" description="ABC3 transporter permease C-terminal" evidence="7">
    <location>
        <begin position="277"/>
        <end position="388"/>
    </location>
</feature>
<evidence type="ECO:0000256" key="2">
    <source>
        <dbReference type="ARBA" id="ARBA00022475"/>
    </source>
</evidence>
<evidence type="ECO:0000259" key="7">
    <source>
        <dbReference type="Pfam" id="PF02687"/>
    </source>
</evidence>
<feature type="transmembrane region" description="Helical" evidence="6">
    <location>
        <begin position="266"/>
        <end position="298"/>
    </location>
</feature>
<comment type="subcellular location">
    <subcellularLocation>
        <location evidence="1">Cell membrane</location>
        <topology evidence="1">Multi-pass membrane protein</topology>
    </subcellularLocation>
</comment>
<dbReference type="OrthoDB" id="1011751at2"/>
<sequence length="400" mass="44899">MLYKLLKHKMSRNQLIGFTLANLVGLSIIFIGIQIYSDLHPILNDKDSFLQDEYIILTKKVNTVGSILGKSPSFSKKEINSLKDQSFIQDVGLFEASHFNIRANINFIGKQFGIATDMFFESVPDNFIDVESTDWIYNTEKEEIPIIIPRSYLDLYNFGFAASKSLPKVSEGLINSVVLDINASGNGQFQRYKGRIIGFSKRINTILVPESFLKEANSKYSTDKEKDALRVIIKVKNSSDPQLSKFIADKGYIIDGNQLDTGKARYFLNISISIVLFIGLLISVLACYILILSIYLLVEKNIYSLENLSLLGYSNTQIARPYLFITMILVSISSIIAIIITKYAQSIYIPFIKEVTDTSIASTLSSSTLIFALVLFIGILIVGFLVINTKIKSISTFKNR</sequence>
<evidence type="ECO:0000313" key="9">
    <source>
        <dbReference type="Proteomes" id="UP000018439"/>
    </source>
</evidence>
<dbReference type="eggNOG" id="COG0577">
    <property type="taxonomic scope" value="Bacteria"/>
</dbReference>
<keyword evidence="4 6" id="KW-1133">Transmembrane helix</keyword>
<keyword evidence="9" id="KW-1185">Reference proteome</keyword>
<dbReference type="HOGENOM" id="CLU_699595_0_0_10"/>
<evidence type="ECO:0000256" key="4">
    <source>
        <dbReference type="ARBA" id="ARBA00022989"/>
    </source>
</evidence>
<evidence type="ECO:0000256" key="1">
    <source>
        <dbReference type="ARBA" id="ARBA00004651"/>
    </source>
</evidence>
<name>F3ZNR8_9BACE</name>
<dbReference type="STRING" id="679937.Bcop_0037"/>
<proteinExistence type="predicted"/>
<evidence type="ECO:0000256" key="3">
    <source>
        <dbReference type="ARBA" id="ARBA00022692"/>
    </source>
</evidence>
<feature type="transmembrane region" description="Helical" evidence="6">
    <location>
        <begin position="360"/>
        <end position="387"/>
    </location>
</feature>
<dbReference type="InterPro" id="IPR003838">
    <property type="entry name" value="ABC3_permease_C"/>
</dbReference>
<protein>
    <recommendedName>
        <fullName evidence="7">ABC3 transporter permease C-terminal domain-containing protein</fullName>
    </recommendedName>
</protein>
<dbReference type="AlphaFoldDB" id="F3ZNR8"/>
<accession>F3ZNR8</accession>
<evidence type="ECO:0000256" key="5">
    <source>
        <dbReference type="ARBA" id="ARBA00023136"/>
    </source>
</evidence>
<feature type="transmembrane region" description="Helical" evidence="6">
    <location>
        <begin position="15"/>
        <end position="36"/>
    </location>
</feature>
<dbReference type="EMBL" id="CM001167">
    <property type="protein sequence ID" value="EGJ70257.1"/>
    <property type="molecule type" value="Genomic_DNA"/>
</dbReference>
<dbReference type="Pfam" id="PF02687">
    <property type="entry name" value="FtsX"/>
    <property type="match status" value="1"/>
</dbReference>
<keyword evidence="5 6" id="KW-0472">Membrane</keyword>
<reference evidence="8 9" key="1">
    <citation type="journal article" date="2011" name="Stand. Genomic Sci.">
        <title>Non-contiguous finished genome sequence of Bacteroides coprosuis type strain (PC139).</title>
        <authorList>
            <person name="Land M."/>
            <person name="Held B."/>
            <person name="Gronow S."/>
            <person name="Abt B."/>
            <person name="Lucas S."/>
            <person name="Del Rio T.G."/>
            <person name="Nolan M."/>
            <person name="Tice H."/>
            <person name="Cheng J.F."/>
            <person name="Pitluck S."/>
            <person name="Liolios K."/>
            <person name="Pagani I."/>
            <person name="Ivanova N."/>
            <person name="Mavromatis K."/>
            <person name="Mikhailova N."/>
            <person name="Pati A."/>
            <person name="Tapia R."/>
            <person name="Han C."/>
            <person name="Goodwin L."/>
            <person name="Chen A."/>
            <person name="Palaniappan K."/>
            <person name="Hauser L."/>
            <person name="Brambilla E.M."/>
            <person name="Rohde M."/>
            <person name="Goker M."/>
            <person name="Detter J.C."/>
            <person name="Woyke T."/>
            <person name="Bristow J."/>
            <person name="Eisen J.A."/>
            <person name="Markowitz V."/>
            <person name="Hugenholtz P."/>
            <person name="Kyrpides N.C."/>
            <person name="Klenk H.P."/>
            <person name="Lapidus A."/>
        </authorList>
    </citation>
    <scope>NUCLEOTIDE SEQUENCE</scope>
    <source>
        <strain evidence="8 9">DSM 18011</strain>
    </source>
</reference>
<gene>
    <name evidence="8" type="ORF">Bcop_0037</name>
</gene>
<organism evidence="8 9">
    <name type="scientific">Bacteroides coprosuis DSM 18011</name>
    <dbReference type="NCBI Taxonomy" id="679937"/>
    <lineage>
        <taxon>Bacteria</taxon>
        <taxon>Pseudomonadati</taxon>
        <taxon>Bacteroidota</taxon>
        <taxon>Bacteroidia</taxon>
        <taxon>Bacteroidales</taxon>
        <taxon>Bacteroidaceae</taxon>
        <taxon>Bacteroides</taxon>
    </lineage>
</organism>
<keyword evidence="3 6" id="KW-0812">Transmembrane</keyword>
<keyword evidence="2" id="KW-1003">Cell membrane</keyword>
<dbReference type="Proteomes" id="UP000018439">
    <property type="component" value="Chromosome"/>
</dbReference>
<evidence type="ECO:0000313" key="8">
    <source>
        <dbReference type="EMBL" id="EGJ70257.1"/>
    </source>
</evidence>